<feature type="compositionally biased region" description="Basic and acidic residues" evidence="1">
    <location>
        <begin position="1"/>
        <end position="10"/>
    </location>
</feature>
<sequence length="37" mass="3875">MADGRGKQPSENKPSTGTGKDKRLKGRGQKPGPKPGK</sequence>
<name>A0ABS4W201_9PSEU</name>
<reference evidence="2 3" key="1">
    <citation type="submission" date="2021-03" db="EMBL/GenBank/DDBJ databases">
        <title>Sequencing the genomes of 1000 actinobacteria strains.</title>
        <authorList>
            <person name="Klenk H.-P."/>
        </authorList>
    </citation>
    <scope>NUCLEOTIDE SEQUENCE [LARGE SCALE GENOMIC DNA]</scope>
    <source>
        <strain evidence="2 3">DSM 45256</strain>
    </source>
</reference>
<accession>A0ABS4W201</accession>
<keyword evidence="3" id="KW-1185">Reference proteome</keyword>
<protein>
    <submittedName>
        <fullName evidence="2">Uncharacterized protein</fullName>
    </submittedName>
</protein>
<dbReference type="Proteomes" id="UP001519295">
    <property type="component" value="Unassembled WGS sequence"/>
</dbReference>
<gene>
    <name evidence="2" type="ORF">JOF36_005933</name>
</gene>
<dbReference type="EMBL" id="JAGINU010000001">
    <property type="protein sequence ID" value="MBP2370237.1"/>
    <property type="molecule type" value="Genomic_DNA"/>
</dbReference>
<proteinExistence type="predicted"/>
<evidence type="ECO:0000313" key="3">
    <source>
        <dbReference type="Proteomes" id="UP001519295"/>
    </source>
</evidence>
<evidence type="ECO:0000256" key="1">
    <source>
        <dbReference type="SAM" id="MobiDB-lite"/>
    </source>
</evidence>
<evidence type="ECO:0000313" key="2">
    <source>
        <dbReference type="EMBL" id="MBP2370237.1"/>
    </source>
</evidence>
<feature type="region of interest" description="Disordered" evidence="1">
    <location>
        <begin position="1"/>
        <end position="37"/>
    </location>
</feature>
<comment type="caution">
    <text evidence="2">The sequence shown here is derived from an EMBL/GenBank/DDBJ whole genome shotgun (WGS) entry which is preliminary data.</text>
</comment>
<organism evidence="2 3">
    <name type="scientific">Pseudonocardia parietis</name>
    <dbReference type="NCBI Taxonomy" id="570936"/>
    <lineage>
        <taxon>Bacteria</taxon>
        <taxon>Bacillati</taxon>
        <taxon>Actinomycetota</taxon>
        <taxon>Actinomycetes</taxon>
        <taxon>Pseudonocardiales</taxon>
        <taxon>Pseudonocardiaceae</taxon>
        <taxon>Pseudonocardia</taxon>
    </lineage>
</organism>